<organism evidence="2 3">
    <name type="scientific">Phreatobacter aquaticus</name>
    <dbReference type="NCBI Taxonomy" id="2570229"/>
    <lineage>
        <taxon>Bacteria</taxon>
        <taxon>Pseudomonadati</taxon>
        <taxon>Pseudomonadota</taxon>
        <taxon>Alphaproteobacteria</taxon>
        <taxon>Hyphomicrobiales</taxon>
        <taxon>Phreatobacteraceae</taxon>
        <taxon>Phreatobacter</taxon>
    </lineage>
</organism>
<sequence length="93" mass="10436">MAITTTYDPCARLATLRNALDELLTGQRLMRARDNTASGDREVAFANARPEDLRVEIRRLEIECAAAQGQSTARSIRVGPTSIPGFDRRNRYR</sequence>
<dbReference type="Proteomes" id="UP000298588">
    <property type="component" value="Chromosome"/>
</dbReference>
<keyword evidence="3" id="KW-1185">Reference proteome</keyword>
<protein>
    <submittedName>
        <fullName evidence="2">Uncharacterized protein</fullName>
    </submittedName>
</protein>
<evidence type="ECO:0000256" key="1">
    <source>
        <dbReference type="SAM" id="MobiDB-lite"/>
    </source>
</evidence>
<dbReference type="EMBL" id="CP039865">
    <property type="protein sequence ID" value="QCK87247.1"/>
    <property type="molecule type" value="Genomic_DNA"/>
</dbReference>
<proteinExistence type="predicted"/>
<dbReference type="GO" id="GO:0019058">
    <property type="term" value="P:viral life cycle"/>
    <property type="evidence" value="ECO:0007669"/>
    <property type="project" value="InterPro"/>
</dbReference>
<feature type="region of interest" description="Disordered" evidence="1">
    <location>
        <begin position="71"/>
        <end position="93"/>
    </location>
</feature>
<dbReference type="OrthoDB" id="8005077at2"/>
<name>A0A4D7QQS0_9HYPH</name>
<dbReference type="InterPro" id="IPR036626">
    <property type="entry name" value="GpW_sf"/>
</dbReference>
<dbReference type="RefSeq" id="WP_137100576.1">
    <property type="nucleotide sequence ID" value="NZ_CP039865.1"/>
</dbReference>
<evidence type="ECO:0000313" key="3">
    <source>
        <dbReference type="Proteomes" id="UP000298588"/>
    </source>
</evidence>
<dbReference type="Gene3D" id="3.30.1580.10">
    <property type="entry name" value="Head-to-tail joining protein W"/>
    <property type="match status" value="1"/>
</dbReference>
<reference evidence="2 3" key="1">
    <citation type="submission" date="2019-04" db="EMBL/GenBank/DDBJ databases">
        <title>Phreatobacter aquaticus sp. nov.</title>
        <authorList>
            <person name="Choi A."/>
            <person name="Baek K."/>
        </authorList>
    </citation>
    <scope>NUCLEOTIDE SEQUENCE [LARGE SCALE GENOMIC DNA]</scope>
    <source>
        <strain evidence="2 3">NMCR1094</strain>
    </source>
</reference>
<accession>A0A4D7QQS0</accession>
<dbReference type="AlphaFoldDB" id="A0A4D7QQS0"/>
<dbReference type="SUPFAM" id="SSF64210">
    <property type="entry name" value="Head-to-tail joining protein W, gpW"/>
    <property type="match status" value="1"/>
</dbReference>
<gene>
    <name evidence="2" type="ORF">E8L99_16525</name>
</gene>
<evidence type="ECO:0000313" key="2">
    <source>
        <dbReference type="EMBL" id="QCK87247.1"/>
    </source>
</evidence>
<dbReference type="KEGG" id="paqt:E8L99_16525"/>